<dbReference type="Pfam" id="PF13023">
    <property type="entry name" value="HD_3"/>
    <property type="match status" value="1"/>
</dbReference>
<dbReference type="PANTHER" id="PTHR11845">
    <property type="entry name" value="5'-DEOXYNUCLEOTIDASE HDDC2"/>
    <property type="match status" value="1"/>
</dbReference>
<dbReference type="InterPro" id="IPR006674">
    <property type="entry name" value="HD_domain"/>
</dbReference>
<evidence type="ECO:0000256" key="4">
    <source>
        <dbReference type="ARBA" id="ARBA00011738"/>
    </source>
</evidence>
<dbReference type="GO" id="GO:0046872">
    <property type="term" value="F:metal ion binding"/>
    <property type="evidence" value="ECO:0007669"/>
    <property type="project" value="UniProtKB-KW"/>
</dbReference>
<comment type="catalytic activity">
    <reaction evidence="1">
        <text>a 2'-deoxyribonucleoside 5'-phosphate + H2O = a 2'-deoxyribonucleoside + phosphate</text>
        <dbReference type="Rhea" id="RHEA:36167"/>
        <dbReference type="ChEBI" id="CHEBI:15377"/>
        <dbReference type="ChEBI" id="CHEBI:18274"/>
        <dbReference type="ChEBI" id="CHEBI:43474"/>
        <dbReference type="ChEBI" id="CHEBI:65317"/>
        <dbReference type="EC" id="3.1.3.89"/>
    </reaction>
</comment>
<evidence type="ECO:0000256" key="5">
    <source>
        <dbReference type="ARBA" id="ARBA00012964"/>
    </source>
</evidence>
<accession>W4HJH1</accession>
<feature type="domain" description="HD/PDEase" evidence="8">
    <location>
        <begin position="36"/>
        <end position="153"/>
    </location>
</feature>
<evidence type="ECO:0000259" key="8">
    <source>
        <dbReference type="SMART" id="SM00471"/>
    </source>
</evidence>
<dbReference type="PANTHER" id="PTHR11845:SF13">
    <property type="entry name" value="5'-DEOXYNUCLEOTIDASE HDDC2"/>
    <property type="match status" value="1"/>
</dbReference>
<dbReference type="EMBL" id="AQQW01000005">
    <property type="protein sequence ID" value="ETW12867.1"/>
    <property type="molecule type" value="Genomic_DNA"/>
</dbReference>
<proteinExistence type="predicted"/>
<name>W4HJH1_9RHOB</name>
<dbReference type="SMART" id="SM00471">
    <property type="entry name" value="HDc"/>
    <property type="match status" value="1"/>
</dbReference>
<evidence type="ECO:0000313" key="10">
    <source>
        <dbReference type="Proteomes" id="UP000019063"/>
    </source>
</evidence>
<dbReference type="AlphaFoldDB" id="W4HJH1"/>
<comment type="cofactor">
    <cofactor evidence="2">
        <name>Mn(2+)</name>
        <dbReference type="ChEBI" id="CHEBI:29035"/>
    </cofactor>
</comment>
<reference evidence="9 10" key="1">
    <citation type="journal article" date="2014" name="Antonie Van Leeuwenhoek">
        <title>Roseivivax atlanticus sp. nov., isolated from surface seawater of the Atlantic Ocean.</title>
        <authorList>
            <person name="Li G."/>
            <person name="Lai Q."/>
            <person name="Liu X."/>
            <person name="Sun F."/>
            <person name="Shao Z."/>
        </authorList>
    </citation>
    <scope>NUCLEOTIDE SEQUENCE [LARGE SCALE GENOMIC DNA]</scope>
    <source>
        <strain evidence="9 10">22II-s10s</strain>
    </source>
</reference>
<sequence>MTTIPDPDRLARIVAFLQGAEPLKDTLRSGHTGAGRPESVADHSWRLALLAILLRDDLPEIDTLRLVELCLVHDLGEAISGDVPATEQRADDGREAREKADFATLTEPLPKDLRDRMRALWDEYAAADTPEARMAKGLDKIETVLQHVAGANPPGFDYAFNLGYGRARTDTHPLLRGMRALADEMTQARADAAD</sequence>
<dbReference type="Gene3D" id="1.10.3210.10">
    <property type="entry name" value="Hypothetical protein af1432"/>
    <property type="match status" value="1"/>
</dbReference>
<dbReference type="SUPFAM" id="SSF109604">
    <property type="entry name" value="HD-domain/PDEase-like"/>
    <property type="match status" value="1"/>
</dbReference>
<evidence type="ECO:0000256" key="6">
    <source>
        <dbReference type="ARBA" id="ARBA00022723"/>
    </source>
</evidence>
<comment type="subunit">
    <text evidence="4">Homodimer.</text>
</comment>
<dbReference type="STRING" id="1379903.ATO8_09998"/>
<protein>
    <recommendedName>
        <fullName evidence="5">5'-deoxynucleotidase</fullName>
        <ecNumber evidence="5">3.1.3.89</ecNumber>
    </recommendedName>
</protein>
<gene>
    <name evidence="9" type="ORF">ATO8_09998</name>
</gene>
<comment type="cofactor">
    <cofactor evidence="3">
        <name>Co(2+)</name>
        <dbReference type="ChEBI" id="CHEBI:48828"/>
    </cofactor>
</comment>
<dbReference type="EC" id="3.1.3.89" evidence="5"/>
<comment type="caution">
    <text evidence="9">The sequence shown here is derived from an EMBL/GenBank/DDBJ whole genome shotgun (WGS) entry which is preliminary data.</text>
</comment>
<keyword evidence="6" id="KW-0479">Metal-binding</keyword>
<keyword evidence="7 9" id="KW-0378">Hydrolase</keyword>
<dbReference type="PATRIC" id="fig|1317118.6.peg.2060"/>
<dbReference type="RefSeq" id="WP_043844257.1">
    <property type="nucleotide sequence ID" value="NZ_AQQW01000005.1"/>
</dbReference>
<evidence type="ECO:0000256" key="2">
    <source>
        <dbReference type="ARBA" id="ARBA00001936"/>
    </source>
</evidence>
<organism evidence="9 10">
    <name type="scientific">Roseivivax marinus</name>
    <dbReference type="NCBI Taxonomy" id="1379903"/>
    <lineage>
        <taxon>Bacteria</taxon>
        <taxon>Pseudomonadati</taxon>
        <taxon>Pseudomonadota</taxon>
        <taxon>Alphaproteobacteria</taxon>
        <taxon>Rhodobacterales</taxon>
        <taxon>Roseobacteraceae</taxon>
        <taxon>Roseivivax</taxon>
    </lineage>
</organism>
<dbReference type="Proteomes" id="UP000019063">
    <property type="component" value="Unassembled WGS sequence"/>
</dbReference>
<dbReference type="eggNOG" id="COG1896">
    <property type="taxonomic scope" value="Bacteria"/>
</dbReference>
<evidence type="ECO:0000256" key="1">
    <source>
        <dbReference type="ARBA" id="ARBA00001638"/>
    </source>
</evidence>
<dbReference type="InterPro" id="IPR039356">
    <property type="entry name" value="YfbR/HDDC2"/>
</dbReference>
<dbReference type="InterPro" id="IPR003607">
    <property type="entry name" value="HD/PDEase_dom"/>
</dbReference>
<dbReference type="GO" id="GO:0002953">
    <property type="term" value="F:5'-deoxynucleotidase activity"/>
    <property type="evidence" value="ECO:0007669"/>
    <property type="project" value="UniProtKB-EC"/>
</dbReference>
<evidence type="ECO:0000256" key="3">
    <source>
        <dbReference type="ARBA" id="ARBA00001941"/>
    </source>
</evidence>
<evidence type="ECO:0000256" key="7">
    <source>
        <dbReference type="ARBA" id="ARBA00022801"/>
    </source>
</evidence>
<keyword evidence="10" id="KW-1185">Reference proteome</keyword>
<dbReference type="GO" id="GO:0005737">
    <property type="term" value="C:cytoplasm"/>
    <property type="evidence" value="ECO:0007669"/>
    <property type="project" value="TreeGrafter"/>
</dbReference>
<evidence type="ECO:0000313" key="9">
    <source>
        <dbReference type="EMBL" id="ETW12867.1"/>
    </source>
</evidence>